<keyword evidence="3" id="KW-1185">Reference proteome</keyword>
<organism evidence="2 3">
    <name type="scientific">Caerostris darwini</name>
    <dbReference type="NCBI Taxonomy" id="1538125"/>
    <lineage>
        <taxon>Eukaryota</taxon>
        <taxon>Metazoa</taxon>
        <taxon>Ecdysozoa</taxon>
        <taxon>Arthropoda</taxon>
        <taxon>Chelicerata</taxon>
        <taxon>Arachnida</taxon>
        <taxon>Araneae</taxon>
        <taxon>Araneomorphae</taxon>
        <taxon>Entelegynae</taxon>
        <taxon>Araneoidea</taxon>
        <taxon>Araneidae</taxon>
        <taxon>Caerostris</taxon>
    </lineage>
</organism>
<evidence type="ECO:0000256" key="1">
    <source>
        <dbReference type="SAM" id="MobiDB-lite"/>
    </source>
</evidence>
<dbReference type="EMBL" id="BPLQ01002661">
    <property type="protein sequence ID" value="GIX94854.1"/>
    <property type="molecule type" value="Genomic_DNA"/>
</dbReference>
<gene>
    <name evidence="2" type="ORF">CDAR_503921</name>
</gene>
<protein>
    <submittedName>
        <fullName evidence="2">Uncharacterized protein</fullName>
    </submittedName>
</protein>
<dbReference type="Proteomes" id="UP001054837">
    <property type="component" value="Unassembled WGS sequence"/>
</dbReference>
<evidence type="ECO:0000313" key="3">
    <source>
        <dbReference type="Proteomes" id="UP001054837"/>
    </source>
</evidence>
<comment type="caution">
    <text evidence="2">The sequence shown here is derived from an EMBL/GenBank/DDBJ whole genome shotgun (WGS) entry which is preliminary data.</text>
</comment>
<dbReference type="AlphaFoldDB" id="A0AAV4PCT1"/>
<accession>A0AAV4PCT1</accession>
<feature type="compositionally biased region" description="Basic residues" evidence="1">
    <location>
        <begin position="16"/>
        <end position="33"/>
    </location>
</feature>
<sequence>MASVRPGETNDIVRSCPHHRDKHTKPVWKKRHGDKNGKNIIDISMAKYRAKKASVQLAEWLHHGEKHGKNIMETSRPKYIVQKTWVLLTETLKRDDRAIIVEAHTGSNLLLLNILYTPGH</sequence>
<name>A0AAV4PCT1_9ARAC</name>
<proteinExistence type="predicted"/>
<feature type="region of interest" description="Disordered" evidence="1">
    <location>
        <begin position="1"/>
        <end position="35"/>
    </location>
</feature>
<evidence type="ECO:0000313" key="2">
    <source>
        <dbReference type="EMBL" id="GIX94854.1"/>
    </source>
</evidence>
<reference evidence="2 3" key="1">
    <citation type="submission" date="2021-06" db="EMBL/GenBank/DDBJ databases">
        <title>Caerostris darwini draft genome.</title>
        <authorList>
            <person name="Kono N."/>
            <person name="Arakawa K."/>
        </authorList>
    </citation>
    <scope>NUCLEOTIDE SEQUENCE [LARGE SCALE GENOMIC DNA]</scope>
</reference>